<feature type="coiled-coil region" evidence="7">
    <location>
        <begin position="567"/>
        <end position="639"/>
    </location>
</feature>
<dbReference type="FunFam" id="3.30.457.60:FF:000002">
    <property type="entry name" value="Mitotic spindle assembly checkpoint protein MAD1"/>
    <property type="match status" value="1"/>
</dbReference>
<gene>
    <name evidence="9" type="ORF">LSH36_93g02031</name>
</gene>
<accession>A0AAD9K0M2</accession>
<keyword evidence="3" id="KW-0132">Cell division</keyword>
<dbReference type="Gene3D" id="6.10.250.90">
    <property type="match status" value="1"/>
</dbReference>
<feature type="region of interest" description="Disordered" evidence="8">
    <location>
        <begin position="421"/>
        <end position="440"/>
    </location>
</feature>
<dbReference type="SUPFAM" id="SSF75704">
    <property type="entry name" value="Mitotic arrest deficient-like 1, Mad1"/>
    <property type="match status" value="1"/>
</dbReference>
<name>A0AAD9K0M2_9ANNE</name>
<comment type="caution">
    <text evidence="9">The sequence shown here is derived from an EMBL/GenBank/DDBJ whole genome shotgun (WGS) entry which is preliminary data.</text>
</comment>
<evidence type="ECO:0000256" key="3">
    <source>
        <dbReference type="ARBA" id="ARBA00022618"/>
    </source>
</evidence>
<organism evidence="9 10">
    <name type="scientific">Paralvinella palmiformis</name>
    <dbReference type="NCBI Taxonomy" id="53620"/>
    <lineage>
        <taxon>Eukaryota</taxon>
        <taxon>Metazoa</taxon>
        <taxon>Spiralia</taxon>
        <taxon>Lophotrochozoa</taxon>
        <taxon>Annelida</taxon>
        <taxon>Polychaeta</taxon>
        <taxon>Sedentaria</taxon>
        <taxon>Canalipalpata</taxon>
        <taxon>Terebellida</taxon>
        <taxon>Terebelliformia</taxon>
        <taxon>Alvinellidae</taxon>
        <taxon>Paralvinella</taxon>
    </lineage>
</organism>
<comment type="similarity">
    <text evidence="2">Belongs to the MAD1 family.</text>
</comment>
<keyword evidence="6" id="KW-0131">Cell cycle</keyword>
<dbReference type="GO" id="GO:0007094">
    <property type="term" value="P:mitotic spindle assembly checkpoint signaling"/>
    <property type="evidence" value="ECO:0007669"/>
    <property type="project" value="InterPro"/>
</dbReference>
<evidence type="ECO:0000256" key="7">
    <source>
        <dbReference type="SAM" id="Coils"/>
    </source>
</evidence>
<evidence type="ECO:0000256" key="1">
    <source>
        <dbReference type="ARBA" id="ARBA00004123"/>
    </source>
</evidence>
<evidence type="ECO:0000313" key="9">
    <source>
        <dbReference type="EMBL" id="KAK2162691.1"/>
    </source>
</evidence>
<proteinExistence type="inferred from homology"/>
<sequence length="728" mass="85114">MMYSYEDDVTDVVAMKKDFYSAFKCRCGQTIYRYGNSEDLSSSGNCSSLAMPQLLEKEKQRQLEVIEAKAIITKMKNDLTSLQAKYQKTCVEHEQAMSELNQKYDTNRGALITVKEQLEKLLVEDEQLRDRFHKTQALLTQSAAEHEKKLLALQKDKHQLQMDLQQVEQEAHVRQQELRNDNLKKESELRICHLDLDETKEQLHQALKRYNTTFAQLQEAEESRLTGIKAEQRMKELEMKLSQLETEQTVTRTMRDQLDRLKSLESENSRLKNENMYCKETQDNVFLLREENSSLKKQLERVEKKCIDLVMLQTENKELRDELEKWRSINDGNPKRPLSPKELTRRLIDLQQSNTSLLERQGILQASIHSSEERLKRKESKLDVLQSQLTQAQVQAKEAEQLIVRLKRKLLLVSKERDSNKSMLESYEREASADKATTSQRNIKQLQDTLRSYQNHVTGVETELEQKTKELTMAISNVKVLEAEISKLKQSKPPTMGEADSKIISQLREQVVTLEKRLEEIQVENEDMKIRLERAYIQGIYEPEKTKIITMTINPFTMARKRRHEEIEEIAEENKHLKTRLKVIEENQSDLEDITQKVSLKLQESGVDSQQIKEFQEQIRSAELKNQRLMEVFKKKSQELREVVCHLLGYMIQLPCDNQYKLVSIYAESPDDVLVFQKADSGELLLLETEYSTTLIEKMELYLKKSNSIPAFLSSLTMDLYSQQTMLQ</sequence>
<evidence type="ECO:0000313" key="10">
    <source>
        <dbReference type="Proteomes" id="UP001208570"/>
    </source>
</evidence>
<protein>
    <recommendedName>
        <fullName evidence="11">Mitotic spindle assembly checkpoint protein MAD1</fullName>
    </recommendedName>
</protein>
<keyword evidence="5" id="KW-0539">Nucleus</keyword>
<evidence type="ECO:0000256" key="5">
    <source>
        <dbReference type="ARBA" id="ARBA00023242"/>
    </source>
</evidence>
<dbReference type="GO" id="GO:0000776">
    <property type="term" value="C:kinetochore"/>
    <property type="evidence" value="ECO:0007669"/>
    <property type="project" value="TreeGrafter"/>
</dbReference>
<dbReference type="GO" id="GO:0005635">
    <property type="term" value="C:nuclear envelope"/>
    <property type="evidence" value="ECO:0007669"/>
    <property type="project" value="TreeGrafter"/>
</dbReference>
<evidence type="ECO:0000256" key="2">
    <source>
        <dbReference type="ARBA" id="ARBA00008029"/>
    </source>
</evidence>
<evidence type="ECO:0008006" key="11">
    <source>
        <dbReference type="Google" id="ProtNLM"/>
    </source>
</evidence>
<keyword evidence="7" id="KW-0175">Coiled coil</keyword>
<dbReference type="Proteomes" id="UP001208570">
    <property type="component" value="Unassembled WGS sequence"/>
</dbReference>
<feature type="compositionally biased region" description="Basic and acidic residues" evidence="8">
    <location>
        <begin position="421"/>
        <end position="433"/>
    </location>
</feature>
<keyword evidence="10" id="KW-1185">Reference proteome</keyword>
<reference evidence="9" key="1">
    <citation type="journal article" date="2023" name="Mol. Biol. Evol.">
        <title>Third-Generation Sequencing Reveals the Adaptive Role of the Epigenome in Three Deep-Sea Polychaetes.</title>
        <authorList>
            <person name="Perez M."/>
            <person name="Aroh O."/>
            <person name="Sun Y."/>
            <person name="Lan Y."/>
            <person name="Juniper S.K."/>
            <person name="Young C.R."/>
            <person name="Angers B."/>
            <person name="Qian P.Y."/>
        </authorList>
    </citation>
    <scope>NUCLEOTIDE SEQUENCE</scope>
    <source>
        <strain evidence="9">P08H-3</strain>
    </source>
</reference>
<dbReference type="GO" id="GO:0051301">
    <property type="term" value="P:cell division"/>
    <property type="evidence" value="ECO:0007669"/>
    <property type="project" value="UniProtKB-KW"/>
</dbReference>
<keyword evidence="4" id="KW-0498">Mitosis</keyword>
<dbReference type="Pfam" id="PF05557">
    <property type="entry name" value="MAD"/>
    <property type="match status" value="1"/>
</dbReference>
<dbReference type="PANTHER" id="PTHR23168:SF0">
    <property type="entry name" value="MITOTIC SPINDLE ASSEMBLY CHECKPOINT PROTEIN MAD1"/>
    <property type="match status" value="1"/>
</dbReference>
<evidence type="ECO:0000256" key="6">
    <source>
        <dbReference type="ARBA" id="ARBA00023306"/>
    </source>
</evidence>
<dbReference type="AlphaFoldDB" id="A0AAD9K0M2"/>
<comment type="subcellular location">
    <subcellularLocation>
        <location evidence="1">Nucleus</location>
    </subcellularLocation>
</comment>
<dbReference type="Gene3D" id="3.30.457.60">
    <property type="match status" value="1"/>
</dbReference>
<dbReference type="GO" id="GO:0072686">
    <property type="term" value="C:mitotic spindle"/>
    <property type="evidence" value="ECO:0007669"/>
    <property type="project" value="TreeGrafter"/>
</dbReference>
<dbReference type="GO" id="GO:0051315">
    <property type="term" value="P:attachment of mitotic spindle microtubules to kinetochore"/>
    <property type="evidence" value="ECO:0007669"/>
    <property type="project" value="TreeGrafter"/>
</dbReference>
<feature type="coiled-coil region" evidence="7">
    <location>
        <begin position="83"/>
        <end position="329"/>
    </location>
</feature>
<dbReference type="Gene3D" id="1.20.5.170">
    <property type="match status" value="1"/>
</dbReference>
<evidence type="ECO:0000256" key="8">
    <source>
        <dbReference type="SAM" id="MobiDB-lite"/>
    </source>
</evidence>
<dbReference type="PANTHER" id="PTHR23168">
    <property type="entry name" value="MITOTIC SPINDLE ASSEMBLY CHECKPOINT PROTEIN MAD1 MITOTIC ARREST DEFICIENT-LIKE PROTEIN 1"/>
    <property type="match status" value="1"/>
</dbReference>
<dbReference type="InterPro" id="IPR008672">
    <property type="entry name" value="Mad1"/>
</dbReference>
<dbReference type="EMBL" id="JAODUP010000093">
    <property type="protein sequence ID" value="KAK2162691.1"/>
    <property type="molecule type" value="Genomic_DNA"/>
</dbReference>
<evidence type="ECO:0000256" key="4">
    <source>
        <dbReference type="ARBA" id="ARBA00022776"/>
    </source>
</evidence>